<sequence>MGKTTIGYLPVRSDRDRQLADELSVEISLTQFSAYHRRFTSVPQITFCSSPEFHRCCQLLHDDPSSCFHLIFRVVI</sequence>
<proteinExistence type="predicted"/>
<dbReference type="Proteomes" id="UP000823775">
    <property type="component" value="Unassembled WGS sequence"/>
</dbReference>
<comment type="caution">
    <text evidence="1">The sequence shown here is derived from an EMBL/GenBank/DDBJ whole genome shotgun (WGS) entry which is preliminary data.</text>
</comment>
<dbReference type="EMBL" id="JACEIK010000312">
    <property type="protein sequence ID" value="MCD7454704.1"/>
    <property type="molecule type" value="Genomic_DNA"/>
</dbReference>
<gene>
    <name evidence="1" type="ORF">HAX54_025724</name>
</gene>
<reference evidence="1 2" key="1">
    <citation type="journal article" date="2021" name="BMC Genomics">
        <title>Datura genome reveals duplications of psychoactive alkaloid biosynthetic genes and high mutation rate following tissue culture.</title>
        <authorList>
            <person name="Rajewski A."/>
            <person name="Carter-House D."/>
            <person name="Stajich J."/>
            <person name="Litt A."/>
        </authorList>
    </citation>
    <scope>NUCLEOTIDE SEQUENCE [LARGE SCALE GENOMIC DNA]</scope>
    <source>
        <strain evidence="1">AR-01</strain>
    </source>
</reference>
<protein>
    <submittedName>
        <fullName evidence="1">Uncharacterized protein</fullName>
    </submittedName>
</protein>
<accession>A0ABS8S7Q8</accession>
<organism evidence="1 2">
    <name type="scientific">Datura stramonium</name>
    <name type="common">Jimsonweed</name>
    <name type="synonym">Common thornapple</name>
    <dbReference type="NCBI Taxonomy" id="4076"/>
    <lineage>
        <taxon>Eukaryota</taxon>
        <taxon>Viridiplantae</taxon>
        <taxon>Streptophyta</taxon>
        <taxon>Embryophyta</taxon>
        <taxon>Tracheophyta</taxon>
        <taxon>Spermatophyta</taxon>
        <taxon>Magnoliopsida</taxon>
        <taxon>eudicotyledons</taxon>
        <taxon>Gunneridae</taxon>
        <taxon>Pentapetalae</taxon>
        <taxon>asterids</taxon>
        <taxon>lamiids</taxon>
        <taxon>Solanales</taxon>
        <taxon>Solanaceae</taxon>
        <taxon>Solanoideae</taxon>
        <taxon>Datureae</taxon>
        <taxon>Datura</taxon>
    </lineage>
</organism>
<name>A0ABS8S7Q8_DATST</name>
<keyword evidence="2" id="KW-1185">Reference proteome</keyword>
<evidence type="ECO:0000313" key="2">
    <source>
        <dbReference type="Proteomes" id="UP000823775"/>
    </source>
</evidence>
<feature type="non-terminal residue" evidence="1">
    <location>
        <position position="76"/>
    </location>
</feature>
<evidence type="ECO:0000313" key="1">
    <source>
        <dbReference type="EMBL" id="MCD7454704.1"/>
    </source>
</evidence>